<sequence>MEQVVSLEVAVVQTRTLPARTKVGYSGVHVTEGVTRLATIAAGYADGLPRALSGRGAVYYRGIRLPIVGRVSMDSITIDVSALPEDALSLGNLVEVIGPHQSLEDIARDAGTISYEILTGLGHRYYRHYR</sequence>
<evidence type="ECO:0000256" key="3">
    <source>
        <dbReference type="ARBA" id="ARBA00013089"/>
    </source>
</evidence>
<comment type="cofactor">
    <cofactor evidence="2">
        <name>pyridoxal 5'-phosphate</name>
        <dbReference type="ChEBI" id="CHEBI:597326"/>
    </cofactor>
</comment>
<evidence type="ECO:0000313" key="8">
    <source>
        <dbReference type="Proteomes" id="UP000528824"/>
    </source>
</evidence>
<feature type="domain" description="Alanine racemase C-terminal" evidence="6">
    <location>
        <begin position="4"/>
        <end position="130"/>
    </location>
</feature>
<reference evidence="7 8" key="1">
    <citation type="submission" date="2020-08" db="EMBL/GenBank/DDBJ databases">
        <title>Genomic Encyclopedia of Type Strains, Phase IV (KMG-V): Genome sequencing to study the core and pangenomes of soil and plant-associated prokaryotes.</title>
        <authorList>
            <person name="Whitman W."/>
        </authorList>
    </citation>
    <scope>NUCLEOTIDE SEQUENCE [LARGE SCALE GENOMIC DNA]</scope>
    <source>
        <strain evidence="7 8">SEMIA 4034</strain>
    </source>
</reference>
<dbReference type="GO" id="GO:0030632">
    <property type="term" value="P:D-alanine biosynthetic process"/>
    <property type="evidence" value="ECO:0007669"/>
    <property type="project" value="TreeGrafter"/>
</dbReference>
<dbReference type="EC" id="5.1.1.1" evidence="3"/>
<name>A0A7W8XKA0_9HYPH</name>
<dbReference type="Gene3D" id="2.40.37.10">
    <property type="entry name" value="Lyase, Ornithine Decarboxylase, Chain A, domain 1"/>
    <property type="match status" value="1"/>
</dbReference>
<dbReference type="GO" id="GO:0005829">
    <property type="term" value="C:cytosol"/>
    <property type="evidence" value="ECO:0007669"/>
    <property type="project" value="TreeGrafter"/>
</dbReference>
<protein>
    <recommendedName>
        <fullName evidence="3">alanine racemase</fullName>
        <ecNumber evidence="3">5.1.1.1</ecNumber>
    </recommendedName>
</protein>
<dbReference type="InterPro" id="IPR009006">
    <property type="entry name" value="Ala_racemase/Decarboxylase_C"/>
</dbReference>
<accession>A0A7W8XKA0</accession>
<evidence type="ECO:0000256" key="2">
    <source>
        <dbReference type="ARBA" id="ARBA00001933"/>
    </source>
</evidence>
<evidence type="ECO:0000313" key="7">
    <source>
        <dbReference type="EMBL" id="MBB5564340.1"/>
    </source>
</evidence>
<evidence type="ECO:0000256" key="5">
    <source>
        <dbReference type="ARBA" id="ARBA00023235"/>
    </source>
</evidence>
<comment type="catalytic activity">
    <reaction evidence="1">
        <text>L-alanine = D-alanine</text>
        <dbReference type="Rhea" id="RHEA:20249"/>
        <dbReference type="ChEBI" id="CHEBI:57416"/>
        <dbReference type="ChEBI" id="CHEBI:57972"/>
        <dbReference type="EC" id="5.1.1.1"/>
    </reaction>
</comment>
<dbReference type="AlphaFoldDB" id="A0A7W8XKA0"/>
<evidence type="ECO:0000259" key="6">
    <source>
        <dbReference type="SMART" id="SM01005"/>
    </source>
</evidence>
<dbReference type="PANTHER" id="PTHR30511">
    <property type="entry name" value="ALANINE RACEMASE"/>
    <property type="match status" value="1"/>
</dbReference>
<keyword evidence="5" id="KW-0413">Isomerase</keyword>
<keyword evidence="4" id="KW-0663">Pyridoxal phosphate</keyword>
<dbReference type="GO" id="GO:0030170">
    <property type="term" value="F:pyridoxal phosphate binding"/>
    <property type="evidence" value="ECO:0007669"/>
    <property type="project" value="TreeGrafter"/>
</dbReference>
<dbReference type="PANTHER" id="PTHR30511:SF0">
    <property type="entry name" value="ALANINE RACEMASE, CATABOLIC-RELATED"/>
    <property type="match status" value="1"/>
</dbReference>
<proteinExistence type="predicted"/>
<comment type="caution">
    <text evidence="7">The sequence shown here is derived from an EMBL/GenBank/DDBJ whole genome shotgun (WGS) entry which is preliminary data.</text>
</comment>
<dbReference type="EMBL" id="JACHBC010000020">
    <property type="protein sequence ID" value="MBB5564340.1"/>
    <property type="molecule type" value="Genomic_DNA"/>
</dbReference>
<gene>
    <name evidence="7" type="ORF">GGI59_006048</name>
</gene>
<evidence type="ECO:0000256" key="4">
    <source>
        <dbReference type="ARBA" id="ARBA00022898"/>
    </source>
</evidence>
<keyword evidence="8" id="KW-1185">Reference proteome</keyword>
<evidence type="ECO:0000256" key="1">
    <source>
        <dbReference type="ARBA" id="ARBA00000316"/>
    </source>
</evidence>
<dbReference type="SMART" id="SM01005">
    <property type="entry name" value="Ala_racemase_C"/>
    <property type="match status" value="1"/>
</dbReference>
<dbReference type="InterPro" id="IPR011079">
    <property type="entry name" value="Ala_racemase_C"/>
</dbReference>
<dbReference type="Pfam" id="PF00842">
    <property type="entry name" value="Ala_racemase_C"/>
    <property type="match status" value="1"/>
</dbReference>
<dbReference type="GO" id="GO:0008784">
    <property type="term" value="F:alanine racemase activity"/>
    <property type="evidence" value="ECO:0007669"/>
    <property type="project" value="UniProtKB-EC"/>
</dbReference>
<dbReference type="InterPro" id="IPR000821">
    <property type="entry name" value="Ala_racemase"/>
</dbReference>
<dbReference type="SUPFAM" id="SSF50621">
    <property type="entry name" value="Alanine racemase C-terminal domain-like"/>
    <property type="match status" value="1"/>
</dbReference>
<dbReference type="Proteomes" id="UP000528824">
    <property type="component" value="Unassembled WGS sequence"/>
</dbReference>
<organism evidence="7 8">
    <name type="scientific">Rhizobium lentis</name>
    <dbReference type="NCBI Taxonomy" id="1138194"/>
    <lineage>
        <taxon>Bacteria</taxon>
        <taxon>Pseudomonadati</taxon>
        <taxon>Pseudomonadota</taxon>
        <taxon>Alphaproteobacteria</taxon>
        <taxon>Hyphomicrobiales</taxon>
        <taxon>Rhizobiaceae</taxon>
        <taxon>Rhizobium/Agrobacterium group</taxon>
        <taxon>Rhizobium</taxon>
    </lineage>
</organism>